<evidence type="ECO:0000313" key="2">
    <source>
        <dbReference type="Proteomes" id="UP000008177"/>
    </source>
</evidence>
<name>G2YJV8_BOTF4</name>
<dbReference type="HOGENOM" id="CLU_3260454_0_0_1"/>
<dbReference type="EMBL" id="FQ790339">
    <property type="protein sequence ID" value="CCD34987.1"/>
    <property type="molecule type" value="Genomic_DNA"/>
</dbReference>
<sequence length="42" mass="4901">MVKVGPMNLGTYSWIFKQKFHTRSLGLGYLFKNAIFLLYFAV</sequence>
<protein>
    <submittedName>
        <fullName evidence="1">Uncharacterized protein</fullName>
    </submittedName>
</protein>
<dbReference type="InParanoid" id="G2YJV8"/>
<reference evidence="2" key="1">
    <citation type="journal article" date="2011" name="PLoS Genet.">
        <title>Genomic analysis of the necrotrophic fungal pathogens Sclerotinia sclerotiorum and Botrytis cinerea.</title>
        <authorList>
            <person name="Amselem J."/>
            <person name="Cuomo C.A."/>
            <person name="van Kan J.A."/>
            <person name="Viaud M."/>
            <person name="Benito E.P."/>
            <person name="Couloux A."/>
            <person name="Coutinho P.M."/>
            <person name="de Vries R.P."/>
            <person name="Dyer P.S."/>
            <person name="Fillinger S."/>
            <person name="Fournier E."/>
            <person name="Gout L."/>
            <person name="Hahn M."/>
            <person name="Kohn L."/>
            <person name="Lapalu N."/>
            <person name="Plummer K.M."/>
            <person name="Pradier J.M."/>
            <person name="Quevillon E."/>
            <person name="Sharon A."/>
            <person name="Simon A."/>
            <person name="ten Have A."/>
            <person name="Tudzynski B."/>
            <person name="Tudzynski P."/>
            <person name="Wincker P."/>
            <person name="Andrew M."/>
            <person name="Anthouard V."/>
            <person name="Beever R.E."/>
            <person name="Beffa R."/>
            <person name="Benoit I."/>
            <person name="Bouzid O."/>
            <person name="Brault B."/>
            <person name="Chen Z."/>
            <person name="Choquer M."/>
            <person name="Collemare J."/>
            <person name="Cotton P."/>
            <person name="Danchin E.G."/>
            <person name="Da Silva C."/>
            <person name="Gautier A."/>
            <person name="Giraud C."/>
            <person name="Giraud T."/>
            <person name="Gonzalez C."/>
            <person name="Grossetete S."/>
            <person name="Guldener U."/>
            <person name="Henrissat B."/>
            <person name="Howlett B.J."/>
            <person name="Kodira C."/>
            <person name="Kretschmer M."/>
            <person name="Lappartient A."/>
            <person name="Leroch M."/>
            <person name="Levis C."/>
            <person name="Mauceli E."/>
            <person name="Neuveglise C."/>
            <person name="Oeser B."/>
            <person name="Pearson M."/>
            <person name="Poulain J."/>
            <person name="Poussereau N."/>
            <person name="Quesneville H."/>
            <person name="Rascle C."/>
            <person name="Schumacher J."/>
            <person name="Segurens B."/>
            <person name="Sexton A."/>
            <person name="Silva E."/>
            <person name="Sirven C."/>
            <person name="Soanes D.M."/>
            <person name="Talbot N.J."/>
            <person name="Templeton M."/>
            <person name="Yandava C."/>
            <person name="Yarden O."/>
            <person name="Zeng Q."/>
            <person name="Rollins J.A."/>
            <person name="Lebrun M.H."/>
            <person name="Dickman M."/>
        </authorList>
    </citation>
    <scope>NUCLEOTIDE SEQUENCE [LARGE SCALE GENOMIC DNA]</scope>
    <source>
        <strain evidence="2">T4</strain>
    </source>
</reference>
<gene>
    <name evidence="1" type="ORF">BofuT4_P083090.1</name>
</gene>
<dbReference type="AlphaFoldDB" id="G2YJV8"/>
<dbReference type="Proteomes" id="UP000008177">
    <property type="component" value="Unplaced contigs"/>
</dbReference>
<proteinExistence type="predicted"/>
<organism evidence="1 2">
    <name type="scientific">Botryotinia fuckeliana (strain T4)</name>
    <name type="common">Noble rot fungus</name>
    <name type="synonym">Botrytis cinerea</name>
    <dbReference type="NCBI Taxonomy" id="999810"/>
    <lineage>
        <taxon>Eukaryota</taxon>
        <taxon>Fungi</taxon>
        <taxon>Dikarya</taxon>
        <taxon>Ascomycota</taxon>
        <taxon>Pezizomycotina</taxon>
        <taxon>Leotiomycetes</taxon>
        <taxon>Helotiales</taxon>
        <taxon>Sclerotiniaceae</taxon>
        <taxon>Botrytis</taxon>
    </lineage>
</organism>
<accession>G2YJV8</accession>
<evidence type="ECO:0000313" key="1">
    <source>
        <dbReference type="EMBL" id="CCD34987.1"/>
    </source>
</evidence>